<proteinExistence type="predicted"/>
<feature type="compositionally biased region" description="Polar residues" evidence="1">
    <location>
        <begin position="85"/>
        <end position="100"/>
    </location>
</feature>
<dbReference type="Gramene" id="Psat2g053120.1">
    <property type="protein sequence ID" value="Psat2g053120.1.cds"/>
    <property type="gene ID" value="Psat2g053120"/>
</dbReference>
<protein>
    <submittedName>
        <fullName evidence="2">Uncharacterized protein</fullName>
    </submittedName>
</protein>
<dbReference type="Gramene" id="Psat02G0167700-T1">
    <property type="protein sequence ID" value="KAI5434941.1"/>
    <property type="gene ID" value="KIW84_021677"/>
</dbReference>
<organism evidence="2 3">
    <name type="scientific">Pisum sativum</name>
    <name type="common">Garden pea</name>
    <name type="synonym">Lathyrus oleraceus</name>
    <dbReference type="NCBI Taxonomy" id="3888"/>
    <lineage>
        <taxon>Eukaryota</taxon>
        <taxon>Viridiplantae</taxon>
        <taxon>Streptophyta</taxon>
        <taxon>Embryophyta</taxon>
        <taxon>Tracheophyta</taxon>
        <taxon>Spermatophyta</taxon>
        <taxon>Magnoliopsida</taxon>
        <taxon>eudicotyledons</taxon>
        <taxon>Gunneridae</taxon>
        <taxon>Pentapetalae</taxon>
        <taxon>rosids</taxon>
        <taxon>fabids</taxon>
        <taxon>Fabales</taxon>
        <taxon>Fabaceae</taxon>
        <taxon>Papilionoideae</taxon>
        <taxon>50 kb inversion clade</taxon>
        <taxon>NPAAA clade</taxon>
        <taxon>Hologalegina</taxon>
        <taxon>IRL clade</taxon>
        <taxon>Fabeae</taxon>
        <taxon>Lathyrus</taxon>
    </lineage>
</organism>
<feature type="region of interest" description="Disordered" evidence="1">
    <location>
        <begin position="1"/>
        <end position="28"/>
    </location>
</feature>
<accession>A0A9D4YE79</accession>
<feature type="compositionally biased region" description="Polar residues" evidence="1">
    <location>
        <begin position="155"/>
        <end position="166"/>
    </location>
</feature>
<comment type="caution">
    <text evidence="2">The sequence shown here is derived from an EMBL/GenBank/DDBJ whole genome shotgun (WGS) entry which is preliminary data.</text>
</comment>
<evidence type="ECO:0000256" key="1">
    <source>
        <dbReference type="SAM" id="MobiDB-lite"/>
    </source>
</evidence>
<dbReference type="Proteomes" id="UP001058974">
    <property type="component" value="Chromosome 2"/>
</dbReference>
<sequence length="241" mass="26843">MQNSPHNSSGGFSNQHISTHQNRASSSVGGVPLYSRIATLNVNLSAMSIGLTPVRFQTDISTEAAKKPEGNEAFLAYQVGRQGAFGSNNVQPPNAMQLPQESRKSTDSAQLHGSNQDAQLRGQNSEQQQMLNPSIPCGSKQVAERKHTGKKKQTVLENPSTTSSSRFQCSPNDTMVLLKLVSFTRKPPHLHLLRLHSGFEWQCQHHKGEYLQKRIDQSHCAFFFLRFDGRKQQEVGMKKNM</sequence>
<evidence type="ECO:0000313" key="3">
    <source>
        <dbReference type="Proteomes" id="UP001058974"/>
    </source>
</evidence>
<name>A0A9D4YE79_PEA</name>
<gene>
    <name evidence="2" type="ORF">KIW84_021677</name>
</gene>
<dbReference type="EMBL" id="JAMSHJ010000002">
    <property type="protein sequence ID" value="KAI5434941.1"/>
    <property type="molecule type" value="Genomic_DNA"/>
</dbReference>
<feature type="compositionally biased region" description="Polar residues" evidence="1">
    <location>
        <begin position="107"/>
        <end position="132"/>
    </location>
</feature>
<evidence type="ECO:0000313" key="2">
    <source>
        <dbReference type="EMBL" id="KAI5434941.1"/>
    </source>
</evidence>
<keyword evidence="3" id="KW-1185">Reference proteome</keyword>
<reference evidence="2 3" key="1">
    <citation type="journal article" date="2022" name="Nat. Genet.">
        <title>Improved pea reference genome and pan-genome highlight genomic features and evolutionary characteristics.</title>
        <authorList>
            <person name="Yang T."/>
            <person name="Liu R."/>
            <person name="Luo Y."/>
            <person name="Hu S."/>
            <person name="Wang D."/>
            <person name="Wang C."/>
            <person name="Pandey M.K."/>
            <person name="Ge S."/>
            <person name="Xu Q."/>
            <person name="Li N."/>
            <person name="Li G."/>
            <person name="Huang Y."/>
            <person name="Saxena R.K."/>
            <person name="Ji Y."/>
            <person name="Li M."/>
            <person name="Yan X."/>
            <person name="He Y."/>
            <person name="Liu Y."/>
            <person name="Wang X."/>
            <person name="Xiang C."/>
            <person name="Varshney R.K."/>
            <person name="Ding H."/>
            <person name="Gao S."/>
            <person name="Zong X."/>
        </authorList>
    </citation>
    <scope>NUCLEOTIDE SEQUENCE [LARGE SCALE GENOMIC DNA]</scope>
    <source>
        <strain evidence="2 3">cv. Zhongwan 6</strain>
    </source>
</reference>
<dbReference type="AlphaFoldDB" id="A0A9D4YE79"/>
<feature type="region of interest" description="Disordered" evidence="1">
    <location>
        <begin position="85"/>
        <end position="166"/>
    </location>
</feature>